<reference evidence="3" key="2">
    <citation type="submission" date="2013-07" db="EMBL/GenBank/DDBJ databases">
        <authorList>
            <person name="Morais-Silva F.O."/>
            <person name="Rezende A.M."/>
            <person name="Pimentel C."/>
            <person name="Resende D.M."/>
            <person name="Santos C.I."/>
            <person name="Clemente C."/>
            <person name="de Oliveira L.M."/>
            <person name="da Silva S.M."/>
            <person name="Costa D.A."/>
            <person name="Varela-Raposo A."/>
            <person name="Horacio E.C.A."/>
            <person name="Matos M."/>
            <person name="Flores O."/>
            <person name="Ruiz J.C."/>
            <person name="Rodrigues-Pousada C."/>
        </authorList>
    </citation>
    <scope>NUCLEOTIDE SEQUENCE [LARGE SCALE GENOMIC DNA]</scope>
    <source>
        <strain evidence="3">ATCC 19364 / DSM 1382 / NCIMB 9332 / VKM B-1759</strain>
    </source>
</reference>
<evidence type="ECO:0000259" key="1">
    <source>
        <dbReference type="SMART" id="SM00471"/>
    </source>
</evidence>
<dbReference type="PATRIC" id="fig|1121448.10.peg.746"/>
<dbReference type="NCBIfam" id="TIGR00277">
    <property type="entry name" value="HDIG"/>
    <property type="match status" value="1"/>
</dbReference>
<dbReference type="HOGENOM" id="CLU_116766_0_0_7"/>
<keyword evidence="2" id="KW-0378">Hydrolase</keyword>
<dbReference type="OrthoDB" id="5431498at2"/>
<dbReference type="SUPFAM" id="SSF109604">
    <property type="entry name" value="HD-domain/PDEase-like"/>
    <property type="match status" value="1"/>
</dbReference>
<dbReference type="KEGG" id="dgg:DGI_0740"/>
<dbReference type="GO" id="GO:0016787">
    <property type="term" value="F:hydrolase activity"/>
    <property type="evidence" value="ECO:0007669"/>
    <property type="project" value="UniProtKB-KW"/>
</dbReference>
<dbReference type="InterPro" id="IPR006674">
    <property type="entry name" value="HD_domain"/>
</dbReference>
<dbReference type="CDD" id="cd00077">
    <property type="entry name" value="HDc"/>
    <property type="match status" value="1"/>
</dbReference>
<dbReference type="AlphaFoldDB" id="T2G9S3"/>
<dbReference type="EMBL" id="CP006585">
    <property type="protein sequence ID" value="AGW12642.1"/>
    <property type="molecule type" value="Genomic_DNA"/>
</dbReference>
<evidence type="ECO:0000313" key="3">
    <source>
        <dbReference type="Proteomes" id="UP000016587"/>
    </source>
</evidence>
<evidence type="ECO:0000313" key="2">
    <source>
        <dbReference type="EMBL" id="AGW12642.1"/>
    </source>
</evidence>
<dbReference type="Gene3D" id="1.10.3210.10">
    <property type="entry name" value="Hypothetical protein af1432"/>
    <property type="match status" value="1"/>
</dbReference>
<protein>
    <submittedName>
        <fullName evidence="2">Putative metal-dependent phosphohydrolase</fullName>
    </submittedName>
</protein>
<gene>
    <name evidence="2" type="ORF">DGI_0740</name>
</gene>
<keyword evidence="3" id="KW-1185">Reference proteome</keyword>
<dbReference type="Proteomes" id="UP000016587">
    <property type="component" value="Chromosome"/>
</dbReference>
<reference evidence="2 3" key="1">
    <citation type="journal article" date="2013" name="J. Bacteriol.">
        <title>Roles of HynAB and Ech, the only two hydrogenases found in the model sulfate reducer Desulfovibrio gigas.</title>
        <authorList>
            <person name="Morais-Silva F.O."/>
            <person name="Santos C.I."/>
            <person name="Rodrigues R."/>
            <person name="Pereira I.A."/>
            <person name="Rodrigues-Pousada C."/>
        </authorList>
    </citation>
    <scope>NUCLEOTIDE SEQUENCE [LARGE SCALE GENOMIC DNA]</scope>
    <source>
        <strain evidence="3">ATCC 19364 / DSM 1382 / NCIMB 9332 / VKM B-1759</strain>
    </source>
</reference>
<organism evidence="2 3">
    <name type="scientific">Megalodesulfovibrio gigas (strain ATCC 19364 / DSM 1382 / NCIMB 9332 / VKM B-1759)</name>
    <name type="common">Desulfovibrio gigas</name>
    <dbReference type="NCBI Taxonomy" id="1121448"/>
    <lineage>
        <taxon>Bacteria</taxon>
        <taxon>Pseudomonadati</taxon>
        <taxon>Thermodesulfobacteriota</taxon>
        <taxon>Desulfovibrionia</taxon>
        <taxon>Desulfovibrionales</taxon>
        <taxon>Desulfovibrionaceae</taxon>
        <taxon>Megalodesulfovibrio</taxon>
    </lineage>
</organism>
<dbReference type="Pfam" id="PF01966">
    <property type="entry name" value="HD"/>
    <property type="match status" value="1"/>
</dbReference>
<dbReference type="SMART" id="SM00471">
    <property type="entry name" value="HDc"/>
    <property type="match status" value="1"/>
</dbReference>
<accession>T2G9S3</accession>
<name>T2G9S3_MEGG1</name>
<sequence>MGVALTLPAPPVAEGVARTLGVFVPDFPVPDFPVPDDARCLALWDAYAVPEHIREHSLLVARIATAVAQAACEAGFPVPVQEVRASALLHDLAKAYTIRHTGSHAQLGAAWVLAETGNPRIAQGVAHHVWWPWPVDVRRHFLPMAVIYGDKRVAHDRIVTLDERYHDLMDRYGTSPKNIAGIERTQTQVLEISRAFTQLLGCDPDACAFDSGRLVQRA</sequence>
<feature type="domain" description="HD/PDEase" evidence="1">
    <location>
        <begin position="49"/>
        <end position="164"/>
    </location>
</feature>
<dbReference type="InterPro" id="IPR003607">
    <property type="entry name" value="HD/PDEase_dom"/>
</dbReference>
<dbReference type="eggNOG" id="COG1418">
    <property type="taxonomic scope" value="Bacteria"/>
</dbReference>
<dbReference type="RefSeq" id="WP_021759326.1">
    <property type="nucleotide sequence ID" value="NC_022444.1"/>
</dbReference>
<dbReference type="InterPro" id="IPR006675">
    <property type="entry name" value="HDIG_dom"/>
</dbReference>
<proteinExistence type="predicted"/>
<dbReference type="STRING" id="1121448.DGI_0740"/>